<dbReference type="EMBL" id="JACXVP010000008">
    <property type="protein sequence ID" value="KAG5588981.1"/>
    <property type="molecule type" value="Genomic_DNA"/>
</dbReference>
<evidence type="ECO:0000313" key="2">
    <source>
        <dbReference type="Proteomes" id="UP000824120"/>
    </source>
</evidence>
<organism evidence="1 2">
    <name type="scientific">Solanum commersonii</name>
    <name type="common">Commerson's wild potato</name>
    <name type="synonym">Commerson's nightshade</name>
    <dbReference type="NCBI Taxonomy" id="4109"/>
    <lineage>
        <taxon>Eukaryota</taxon>
        <taxon>Viridiplantae</taxon>
        <taxon>Streptophyta</taxon>
        <taxon>Embryophyta</taxon>
        <taxon>Tracheophyta</taxon>
        <taxon>Spermatophyta</taxon>
        <taxon>Magnoliopsida</taxon>
        <taxon>eudicotyledons</taxon>
        <taxon>Gunneridae</taxon>
        <taxon>Pentapetalae</taxon>
        <taxon>asterids</taxon>
        <taxon>lamiids</taxon>
        <taxon>Solanales</taxon>
        <taxon>Solanaceae</taxon>
        <taxon>Solanoideae</taxon>
        <taxon>Solaneae</taxon>
        <taxon>Solanum</taxon>
    </lineage>
</organism>
<dbReference type="Proteomes" id="UP000824120">
    <property type="component" value="Chromosome 8"/>
</dbReference>
<keyword evidence="2" id="KW-1185">Reference proteome</keyword>
<dbReference type="AlphaFoldDB" id="A0A9J5XM99"/>
<accession>A0A9J5XM99</accession>
<protein>
    <submittedName>
        <fullName evidence="1">Uncharacterized protein</fullName>
    </submittedName>
</protein>
<name>A0A9J5XM99_SOLCO</name>
<feature type="non-terminal residue" evidence="1">
    <location>
        <position position="1"/>
    </location>
</feature>
<comment type="caution">
    <text evidence="1">The sequence shown here is derived from an EMBL/GenBank/DDBJ whole genome shotgun (WGS) entry which is preliminary data.</text>
</comment>
<proteinExistence type="predicted"/>
<gene>
    <name evidence="1" type="ORF">H5410_039495</name>
</gene>
<reference evidence="1 2" key="1">
    <citation type="submission" date="2020-09" db="EMBL/GenBank/DDBJ databases">
        <title>De no assembly of potato wild relative species, Solanum commersonii.</title>
        <authorList>
            <person name="Cho K."/>
        </authorList>
    </citation>
    <scope>NUCLEOTIDE SEQUENCE [LARGE SCALE GENOMIC DNA]</scope>
    <source>
        <strain evidence="1">LZ3.2</strain>
        <tissue evidence="1">Leaf</tissue>
    </source>
</reference>
<sequence>MVFSNATSLKNDRDISLFGLNDLLKVFSFAKNNTNKLILVIVVSRDSSVHLALGYSSTHGNSKKNYERKSLLPTLCKTAITSLKFSKYCHLLVEIMSSLDLVEINMNVSYGNQSKTYFRMYEQTFKNKETFL</sequence>
<evidence type="ECO:0000313" key="1">
    <source>
        <dbReference type="EMBL" id="KAG5588981.1"/>
    </source>
</evidence>